<reference evidence="3" key="1">
    <citation type="journal article" date="2017" name="Nat. Commun.">
        <title>The asparagus genome sheds light on the origin and evolution of a young Y chromosome.</title>
        <authorList>
            <person name="Harkess A."/>
            <person name="Zhou J."/>
            <person name="Xu C."/>
            <person name="Bowers J.E."/>
            <person name="Van der Hulst R."/>
            <person name="Ayyampalayam S."/>
            <person name="Mercati F."/>
            <person name="Riccardi P."/>
            <person name="McKain M.R."/>
            <person name="Kakrana A."/>
            <person name="Tang H."/>
            <person name="Ray J."/>
            <person name="Groenendijk J."/>
            <person name="Arikit S."/>
            <person name="Mathioni S.M."/>
            <person name="Nakano M."/>
            <person name="Shan H."/>
            <person name="Telgmann-Rauber A."/>
            <person name="Kanno A."/>
            <person name="Yue Z."/>
            <person name="Chen H."/>
            <person name="Li W."/>
            <person name="Chen Y."/>
            <person name="Xu X."/>
            <person name="Zhang Y."/>
            <person name="Luo S."/>
            <person name="Chen H."/>
            <person name="Gao J."/>
            <person name="Mao Z."/>
            <person name="Pires J.C."/>
            <person name="Luo M."/>
            <person name="Kudrna D."/>
            <person name="Wing R.A."/>
            <person name="Meyers B.C."/>
            <person name="Yi K."/>
            <person name="Kong H."/>
            <person name="Lavrijsen P."/>
            <person name="Sunseri F."/>
            <person name="Falavigna A."/>
            <person name="Ye Y."/>
            <person name="Leebens-Mack J.H."/>
            <person name="Chen G."/>
        </authorList>
    </citation>
    <scope>NUCLEOTIDE SEQUENCE [LARGE SCALE GENOMIC DNA]</scope>
    <source>
        <strain evidence="3">cv. DH0086</strain>
    </source>
</reference>
<dbReference type="Gramene" id="ONK64961">
    <property type="protein sequence ID" value="ONK64961"/>
    <property type="gene ID" value="A4U43_C07F31940"/>
</dbReference>
<dbReference type="Proteomes" id="UP000243459">
    <property type="component" value="Chromosome 7"/>
</dbReference>
<feature type="compositionally biased region" description="Polar residues" evidence="1">
    <location>
        <begin position="14"/>
        <end position="33"/>
    </location>
</feature>
<protein>
    <submittedName>
        <fullName evidence="2">Uncharacterized protein</fullName>
    </submittedName>
</protein>
<feature type="region of interest" description="Disordered" evidence="1">
    <location>
        <begin position="1"/>
        <end position="38"/>
    </location>
</feature>
<keyword evidence="3" id="KW-1185">Reference proteome</keyword>
<sequence>MAQMLSGLEKETEQAQSLNDSASQNGPQEASKLSQHDKLCDSMHEKVLNSEFAAGNISSLTLQDGRRCLSMQERGNKNIKFAGLKRD</sequence>
<accession>A0A5P1EK42</accession>
<evidence type="ECO:0000313" key="3">
    <source>
        <dbReference type="Proteomes" id="UP000243459"/>
    </source>
</evidence>
<dbReference type="AlphaFoldDB" id="A0A5P1EK42"/>
<evidence type="ECO:0000256" key="1">
    <source>
        <dbReference type="SAM" id="MobiDB-lite"/>
    </source>
</evidence>
<organism evidence="2 3">
    <name type="scientific">Asparagus officinalis</name>
    <name type="common">Garden asparagus</name>
    <dbReference type="NCBI Taxonomy" id="4686"/>
    <lineage>
        <taxon>Eukaryota</taxon>
        <taxon>Viridiplantae</taxon>
        <taxon>Streptophyta</taxon>
        <taxon>Embryophyta</taxon>
        <taxon>Tracheophyta</taxon>
        <taxon>Spermatophyta</taxon>
        <taxon>Magnoliopsida</taxon>
        <taxon>Liliopsida</taxon>
        <taxon>Asparagales</taxon>
        <taxon>Asparagaceae</taxon>
        <taxon>Asparagoideae</taxon>
        <taxon>Asparagus</taxon>
    </lineage>
</organism>
<name>A0A5P1EK42_ASPOF</name>
<evidence type="ECO:0000313" key="2">
    <source>
        <dbReference type="EMBL" id="ONK64961.1"/>
    </source>
</evidence>
<dbReference type="EMBL" id="CM007387">
    <property type="protein sequence ID" value="ONK64961.1"/>
    <property type="molecule type" value="Genomic_DNA"/>
</dbReference>
<gene>
    <name evidence="2" type="ORF">A4U43_C07F31940</name>
</gene>
<proteinExistence type="predicted"/>